<sequence>MAINLWRASLLALGCEAAPIQPTYFFRWSASPGFGAASRPSASKLARHNHNEAVNLGQRGVCL</sequence>
<reference evidence="2 3" key="1">
    <citation type="submission" date="2018-03" db="EMBL/GenBank/DDBJ databases">
        <title>Draft genome sequence of the type strain of Pseudomonas palleroniana LMG 23076, isolated from rice in Cameroon.</title>
        <authorList>
            <person name="Tambong J.T."/>
        </authorList>
    </citation>
    <scope>NUCLEOTIDE SEQUENCE [LARGE SCALE GENOMIC DNA]</scope>
    <source>
        <strain evidence="2 3">LMG 23076</strain>
    </source>
</reference>
<dbReference type="Proteomes" id="UP000423257">
    <property type="component" value="Unassembled WGS sequence"/>
</dbReference>
<name>A0A2T4GAS7_9PSED</name>
<evidence type="ECO:0000313" key="3">
    <source>
        <dbReference type="Proteomes" id="UP000240476"/>
    </source>
</evidence>
<dbReference type="AlphaFoldDB" id="A0A2T4GAS7"/>
<protein>
    <submittedName>
        <fullName evidence="2">Uncharacterized protein</fullName>
    </submittedName>
</protein>
<dbReference type="Proteomes" id="UP000240476">
    <property type="component" value="Unassembled WGS sequence"/>
</dbReference>
<proteinExistence type="predicted"/>
<dbReference type="EMBL" id="PYWX01000001">
    <property type="protein sequence ID" value="PTC32803.1"/>
    <property type="molecule type" value="Genomic_DNA"/>
</dbReference>
<reference evidence="1 4" key="2">
    <citation type="submission" date="2019-09" db="EMBL/GenBank/DDBJ databases">
        <title>Draft genome sequences of 48 bacterial type strains from the CCUG.</title>
        <authorList>
            <person name="Tunovic T."/>
            <person name="Pineiro-Iglesias B."/>
            <person name="Unosson C."/>
            <person name="Inganas E."/>
            <person name="Ohlen M."/>
            <person name="Cardew S."/>
            <person name="Jensie-Markopoulos S."/>
            <person name="Salva-Serra F."/>
            <person name="Jaen-Luchoro D."/>
            <person name="Karlsson R."/>
            <person name="Svensson-Stadler L."/>
            <person name="Chun J."/>
            <person name="Moore E."/>
        </authorList>
    </citation>
    <scope>NUCLEOTIDE SEQUENCE [LARGE SCALE GENOMIC DNA]</scope>
    <source>
        <strain evidence="1 4">CCUG 51524</strain>
    </source>
</reference>
<keyword evidence="3" id="KW-1185">Reference proteome</keyword>
<comment type="caution">
    <text evidence="2">The sequence shown here is derived from an EMBL/GenBank/DDBJ whole genome shotgun (WGS) entry which is preliminary data.</text>
</comment>
<evidence type="ECO:0000313" key="4">
    <source>
        <dbReference type="Proteomes" id="UP000423257"/>
    </source>
</evidence>
<evidence type="ECO:0000313" key="2">
    <source>
        <dbReference type="EMBL" id="PTC32803.1"/>
    </source>
</evidence>
<evidence type="ECO:0000313" key="1">
    <source>
        <dbReference type="EMBL" id="KAB0569604.1"/>
    </source>
</evidence>
<gene>
    <name evidence="2" type="ORF">C9383_00230</name>
    <name evidence="1" type="ORF">F7R03_00280</name>
</gene>
<organism evidence="2 3">
    <name type="scientific">Pseudomonas palleroniana</name>
    <dbReference type="NCBI Taxonomy" id="191390"/>
    <lineage>
        <taxon>Bacteria</taxon>
        <taxon>Pseudomonadati</taxon>
        <taxon>Pseudomonadota</taxon>
        <taxon>Gammaproteobacteria</taxon>
        <taxon>Pseudomonadales</taxon>
        <taxon>Pseudomonadaceae</taxon>
        <taxon>Pseudomonas</taxon>
    </lineage>
</organism>
<dbReference type="EMBL" id="VZPQ01000001">
    <property type="protein sequence ID" value="KAB0569604.1"/>
    <property type="molecule type" value="Genomic_DNA"/>
</dbReference>
<accession>A0A2T4GAS7</accession>